<dbReference type="InterPro" id="IPR051406">
    <property type="entry name" value="PLD_domain"/>
</dbReference>
<keyword evidence="5" id="KW-0812">Transmembrane</keyword>
<evidence type="ECO:0000256" key="2">
    <source>
        <dbReference type="ARBA" id="ARBA00022963"/>
    </source>
</evidence>
<dbReference type="PROSITE" id="PS50035">
    <property type="entry name" value="PLD"/>
    <property type="match status" value="1"/>
</dbReference>
<evidence type="ECO:0000313" key="7">
    <source>
        <dbReference type="EMBL" id="SEH43324.1"/>
    </source>
</evidence>
<keyword evidence="8" id="KW-1185">Reference proteome</keyword>
<feature type="transmembrane region" description="Helical" evidence="5">
    <location>
        <begin position="561"/>
        <end position="580"/>
    </location>
</feature>
<reference evidence="7 8" key="1">
    <citation type="submission" date="2016-10" db="EMBL/GenBank/DDBJ databases">
        <authorList>
            <person name="de Groot N.N."/>
        </authorList>
    </citation>
    <scope>NUCLEOTIDE SEQUENCE [LARGE SCALE GENOMIC DNA]</scope>
    <source>
        <strain evidence="7 8">IBRC-M10418</strain>
    </source>
</reference>
<evidence type="ECO:0000256" key="1">
    <source>
        <dbReference type="ARBA" id="ARBA00022801"/>
    </source>
</evidence>
<evidence type="ECO:0000313" key="8">
    <source>
        <dbReference type="Proteomes" id="UP000199215"/>
    </source>
</evidence>
<dbReference type="EMBL" id="FNWU01000001">
    <property type="protein sequence ID" value="SEH43324.1"/>
    <property type="molecule type" value="Genomic_DNA"/>
</dbReference>
<proteinExistence type="predicted"/>
<sequence>MRSIDATSTGPRWCRLLLVVALLLGAAIGGVSVPTAAAGASESTTLAPSKTVDGETATTGGGATGTVTDRKNTSVASGGVIVELYPNPIAAGNEGEYLIVDLPVAGNWTLSDGYYDTRLPSNVSGRIALSTAPNAASIHVDVLVHRLPGYFPLSASGDRIVLAYDGEPVDVVAYERAREAEVWNRSWEGLRGNGWRPYGYRPHGSDSIDPSADPANRSATVEAFVLPDASDAPLSAIEGAEDRLFLAGYTFSSTRIADELIEAHRRGVTVRVLVEGDPVGGFSAETARTLDRLAAAGIEPRVLAGPRSRFAYHHPKYAVVDGRAVVLTENWKPSGTGGAGNRGWGVTVFDRGFADELASVFDRDATAIDAVPWRRARETVTTHEGGRANGTYPTRFEPHRTTASNVELLLAPENAADEIVERIDAADERVLVTVPRSDGPEWRLLNAVIRAAERGVDSRLLLSNAWYDAEQNEALAARLNARAAADSIPLSVAVTEPRSRYAKIHAKGLVADDTVVVGSLNWNPSAATRNREVLVAFESATAADYFHRVFVADWRGGSVRFPIGITGGLVTVGGAALVLVRRRVAFA</sequence>
<feature type="domain" description="PLD phosphodiesterase" evidence="6">
    <location>
        <begin position="500"/>
        <end position="526"/>
    </location>
</feature>
<name>A0A1H6I8S0_9EURY</name>
<keyword evidence="1" id="KW-0378">Hydrolase</keyword>
<dbReference type="Proteomes" id="UP000199215">
    <property type="component" value="Unassembled WGS sequence"/>
</dbReference>
<keyword evidence="2" id="KW-0442">Lipid degradation</keyword>
<keyword evidence="5" id="KW-1133">Transmembrane helix</keyword>
<organism evidence="7 8">
    <name type="scientific">Halopenitus malekzadehii</name>
    <dbReference type="NCBI Taxonomy" id="1267564"/>
    <lineage>
        <taxon>Archaea</taxon>
        <taxon>Methanobacteriati</taxon>
        <taxon>Methanobacteriota</taxon>
        <taxon>Stenosarchaea group</taxon>
        <taxon>Halobacteria</taxon>
        <taxon>Halobacteriales</taxon>
        <taxon>Haloferacaceae</taxon>
        <taxon>Halopenitus</taxon>
    </lineage>
</organism>
<evidence type="ECO:0000256" key="4">
    <source>
        <dbReference type="SAM" id="MobiDB-lite"/>
    </source>
</evidence>
<keyword evidence="3" id="KW-0443">Lipid metabolism</keyword>
<dbReference type="AlphaFoldDB" id="A0A1H6I8S0"/>
<evidence type="ECO:0000256" key="5">
    <source>
        <dbReference type="SAM" id="Phobius"/>
    </source>
</evidence>
<dbReference type="Pfam" id="PF13091">
    <property type="entry name" value="PLDc_2"/>
    <property type="match status" value="2"/>
</dbReference>
<dbReference type="SUPFAM" id="SSF56024">
    <property type="entry name" value="Phospholipase D/nuclease"/>
    <property type="match status" value="2"/>
</dbReference>
<dbReference type="RefSeq" id="WP_245710048.1">
    <property type="nucleotide sequence ID" value="NZ_FNWU01000001.1"/>
</dbReference>
<dbReference type="GO" id="GO:0016042">
    <property type="term" value="P:lipid catabolic process"/>
    <property type="evidence" value="ECO:0007669"/>
    <property type="project" value="UniProtKB-KW"/>
</dbReference>
<dbReference type="CDD" id="cd09128">
    <property type="entry name" value="PLDc_unchar1_2"/>
    <property type="match status" value="1"/>
</dbReference>
<dbReference type="PANTHER" id="PTHR43856">
    <property type="entry name" value="CARDIOLIPIN HYDROLASE"/>
    <property type="match status" value="1"/>
</dbReference>
<dbReference type="PANTHER" id="PTHR43856:SF1">
    <property type="entry name" value="MITOCHONDRIAL CARDIOLIPIN HYDROLASE"/>
    <property type="match status" value="1"/>
</dbReference>
<dbReference type="InterPro" id="IPR025202">
    <property type="entry name" value="PLD-like_dom"/>
</dbReference>
<evidence type="ECO:0000256" key="3">
    <source>
        <dbReference type="ARBA" id="ARBA00023098"/>
    </source>
</evidence>
<dbReference type="InterPro" id="IPR001736">
    <property type="entry name" value="PLipase_D/transphosphatidylase"/>
</dbReference>
<accession>A0A1H6I8S0</accession>
<feature type="region of interest" description="Disordered" evidence="4">
    <location>
        <begin position="47"/>
        <end position="66"/>
    </location>
</feature>
<dbReference type="GO" id="GO:0016891">
    <property type="term" value="F:RNA endonuclease activity producing 5'-phosphomonoesters, hydrolytic mechanism"/>
    <property type="evidence" value="ECO:0007669"/>
    <property type="project" value="TreeGrafter"/>
</dbReference>
<evidence type="ECO:0000259" key="6">
    <source>
        <dbReference type="PROSITE" id="PS50035"/>
    </source>
</evidence>
<dbReference type="STRING" id="1267564.SAMN05192561_1011016"/>
<gene>
    <name evidence="7" type="ORF">SAMN05192561_1011016</name>
</gene>
<dbReference type="Gene3D" id="3.30.870.10">
    <property type="entry name" value="Endonuclease Chain A"/>
    <property type="match status" value="2"/>
</dbReference>
<dbReference type="SMART" id="SM00155">
    <property type="entry name" value="PLDc"/>
    <property type="match status" value="2"/>
</dbReference>
<keyword evidence="5" id="KW-0472">Membrane</keyword>
<protein>
    <submittedName>
        <fullName evidence="7">Phosphatidylserine/phosphatidylglycerophosphate/cardiolipin synthase</fullName>
    </submittedName>
</protein>